<dbReference type="HOGENOM" id="CLU_1976900_0_0_6"/>
<reference evidence="2 3" key="1">
    <citation type="journal article" date="2013" name="Genome Biol. Evol.">
        <title>Genomic Diversity of "Deep Ecotype" Alteromonas macleodii Isolates: Evidence for Pan-Mediterranean Clonal Frames.</title>
        <authorList>
            <person name="Lopez-Perez M."/>
            <person name="Gonzaga A."/>
            <person name="Rodriguez-Valera F."/>
        </authorList>
    </citation>
    <scope>NUCLEOTIDE SEQUENCE [LARGE SCALE GENOMIC DNA]</scope>
    <source>
        <strain evidence="3">'English Channel 615'</strain>
        <plasmid evidence="3">Plasmid</plasmid>
    </source>
</reference>
<geneLocation type="plasmid" evidence="2">
    <name>unnamed</name>
</geneLocation>
<dbReference type="BioCyc" id="AMAC1300253:G12YX-3532-MONOMER"/>
<feature type="chain" id="PRO_5004527346" description="Rap1a immunity protein domain-containing protein" evidence="1">
    <location>
        <begin position="20"/>
        <end position="126"/>
    </location>
</feature>
<protein>
    <recommendedName>
        <fullName evidence="4">Rap1a immunity protein domain-containing protein</fullName>
    </recommendedName>
</protein>
<evidence type="ECO:0008006" key="4">
    <source>
        <dbReference type="Google" id="ProtNLM"/>
    </source>
</evidence>
<organism evidence="2 3">
    <name type="scientific">Alteromonas mediterranea 615</name>
    <dbReference type="NCBI Taxonomy" id="1300253"/>
    <lineage>
        <taxon>Bacteria</taxon>
        <taxon>Pseudomonadati</taxon>
        <taxon>Pseudomonadota</taxon>
        <taxon>Gammaproteobacteria</taxon>
        <taxon>Alteromonadales</taxon>
        <taxon>Alteromonadaceae</taxon>
        <taxon>Alteromonas/Salinimonas group</taxon>
        <taxon>Alteromonas</taxon>
    </lineage>
</organism>
<name>S5AJ04_9ALTE</name>
<feature type="signal peptide" evidence="1">
    <location>
        <begin position="1"/>
        <end position="19"/>
    </location>
</feature>
<sequence>MKNALIAALLVVFSSSVTGRGMTNIEYADILKEKSLGMIVFASTLSGITDGYQSAQAYKDANGYSADEWEFFCADDLTTIRTKDLQTQYHEWIVEKGEENGKIMKMPLATTISYFLYEQYPSCSTK</sequence>
<evidence type="ECO:0000256" key="1">
    <source>
        <dbReference type="SAM" id="SignalP"/>
    </source>
</evidence>
<evidence type="ECO:0000313" key="2">
    <source>
        <dbReference type="EMBL" id="AGP79885.1"/>
    </source>
</evidence>
<proteinExistence type="predicted"/>
<dbReference type="KEGG" id="amh:I633_22311"/>
<evidence type="ECO:0000313" key="3">
    <source>
        <dbReference type="Proteomes" id="UP000014909"/>
    </source>
</evidence>
<dbReference type="Proteomes" id="UP000014909">
    <property type="component" value="Plasmid unnamed"/>
</dbReference>
<dbReference type="EMBL" id="CP004847">
    <property type="protein sequence ID" value="AGP79885.1"/>
    <property type="molecule type" value="Genomic_DNA"/>
</dbReference>
<dbReference type="PATRIC" id="fig|1300253.3.peg.4652"/>
<accession>S5AJ04</accession>
<keyword evidence="2" id="KW-0614">Plasmid</keyword>
<gene>
    <name evidence="2" type="ORF">I633_22311</name>
</gene>
<dbReference type="AlphaFoldDB" id="S5AJ04"/>
<keyword evidence="1" id="KW-0732">Signal</keyword>